<proteinExistence type="predicted"/>
<accession>A0A2I0TGU8</accession>
<gene>
    <name evidence="1" type="ORF">llap_16664</name>
</gene>
<dbReference type="Proteomes" id="UP000233556">
    <property type="component" value="Unassembled WGS sequence"/>
</dbReference>
<reference evidence="2" key="1">
    <citation type="submission" date="2017-11" db="EMBL/GenBank/DDBJ databases">
        <authorList>
            <person name="Lima N.C."/>
            <person name="Parody-Merino A.M."/>
            <person name="Battley P.F."/>
            <person name="Fidler A.E."/>
            <person name="Prosdocimi F."/>
        </authorList>
    </citation>
    <scope>NUCLEOTIDE SEQUENCE [LARGE SCALE GENOMIC DNA]</scope>
</reference>
<name>A0A2I0TGU8_LIMLA</name>
<reference evidence="2" key="2">
    <citation type="submission" date="2017-12" db="EMBL/GenBank/DDBJ databases">
        <title>Genome sequence of the Bar-tailed Godwit (Limosa lapponica baueri).</title>
        <authorList>
            <person name="Lima N.C.B."/>
            <person name="Parody-Merino A.M."/>
            <person name="Battley P.F."/>
            <person name="Fidler A.E."/>
            <person name="Prosdocimi F."/>
        </authorList>
    </citation>
    <scope>NUCLEOTIDE SEQUENCE [LARGE SCALE GENOMIC DNA]</scope>
</reference>
<keyword evidence="2" id="KW-1185">Reference proteome</keyword>
<protein>
    <submittedName>
        <fullName evidence="1">Scale keratin-like</fullName>
    </submittedName>
</protein>
<evidence type="ECO:0000313" key="1">
    <source>
        <dbReference type="EMBL" id="PKU33030.1"/>
    </source>
</evidence>
<sequence length="175" mass="20322">MVTYKTHQGLLFLSPNKNLRPKKSSKAVGRRSPPISEYGEVMTMLNRRATTFRHTKDKPTPLLPYALHRRCKSQANGVPTRRLRNRDLYDDGFYSQYGYEDLYGFGGLNGFRFGSPYGYYRDQYRYGSPYGFRSFGNLYGNRGLIGYGGYYGNGDLYGFGYGYPFFSRFGNRYNY</sequence>
<evidence type="ECO:0000313" key="2">
    <source>
        <dbReference type="Proteomes" id="UP000233556"/>
    </source>
</evidence>
<organism evidence="1 2">
    <name type="scientific">Limosa lapponica baueri</name>
    <dbReference type="NCBI Taxonomy" id="1758121"/>
    <lineage>
        <taxon>Eukaryota</taxon>
        <taxon>Metazoa</taxon>
        <taxon>Chordata</taxon>
        <taxon>Craniata</taxon>
        <taxon>Vertebrata</taxon>
        <taxon>Euteleostomi</taxon>
        <taxon>Archelosauria</taxon>
        <taxon>Archosauria</taxon>
        <taxon>Dinosauria</taxon>
        <taxon>Saurischia</taxon>
        <taxon>Theropoda</taxon>
        <taxon>Coelurosauria</taxon>
        <taxon>Aves</taxon>
        <taxon>Neognathae</taxon>
        <taxon>Neoaves</taxon>
        <taxon>Charadriiformes</taxon>
        <taxon>Scolopacidae</taxon>
        <taxon>Limosa</taxon>
    </lineage>
</organism>
<dbReference type="AlphaFoldDB" id="A0A2I0TGU8"/>
<dbReference type="EMBL" id="KZ510543">
    <property type="protein sequence ID" value="PKU33030.1"/>
    <property type="molecule type" value="Genomic_DNA"/>
</dbReference>
<dbReference type="OrthoDB" id="9241433at2759"/>